<dbReference type="SUPFAM" id="SSF100910">
    <property type="entry name" value="Chemosensory protein Csp2"/>
    <property type="match status" value="1"/>
</dbReference>
<dbReference type="GeneID" id="108734462"/>
<dbReference type="PANTHER" id="PTHR11257:SF12">
    <property type="entry name" value="EJACULATORY BULB-SPECIFIC PROTEIN 3-RELATED"/>
    <property type="match status" value="1"/>
</dbReference>
<name>A0A1W4WND1_AGRPL</name>
<proteinExistence type="predicted"/>
<evidence type="ECO:0000313" key="2">
    <source>
        <dbReference type="Proteomes" id="UP000192223"/>
    </source>
</evidence>
<dbReference type="InterPro" id="IPR036682">
    <property type="entry name" value="OS_D_A10/PebIII_sf"/>
</dbReference>
<reference evidence="3" key="1">
    <citation type="submission" date="2025-08" db="UniProtKB">
        <authorList>
            <consortium name="RefSeq"/>
        </authorList>
    </citation>
    <scope>IDENTIFICATION</scope>
    <source>
        <tissue evidence="3">Entire body</tissue>
    </source>
</reference>
<dbReference type="Pfam" id="PF03392">
    <property type="entry name" value="OS-D"/>
    <property type="match status" value="1"/>
</dbReference>
<gene>
    <name evidence="3" type="primary">LOC108734462</name>
</gene>
<feature type="signal peptide" evidence="1">
    <location>
        <begin position="1"/>
        <end position="21"/>
    </location>
</feature>
<evidence type="ECO:0000256" key="1">
    <source>
        <dbReference type="SAM" id="SignalP"/>
    </source>
</evidence>
<keyword evidence="1" id="KW-0732">Signal</keyword>
<dbReference type="Gene3D" id="1.10.2080.10">
    <property type="entry name" value="Insect odorant-binding protein A10/Ejaculatory bulb-specific protein 3"/>
    <property type="match status" value="1"/>
</dbReference>
<dbReference type="KEGG" id="apln:108734462"/>
<dbReference type="RefSeq" id="XP_018321545.1">
    <property type="nucleotide sequence ID" value="XM_018466043.2"/>
</dbReference>
<dbReference type="PROSITE" id="PS51257">
    <property type="entry name" value="PROKAR_LIPOPROTEIN"/>
    <property type="match status" value="1"/>
</dbReference>
<dbReference type="Proteomes" id="UP000192223">
    <property type="component" value="Unplaced"/>
</dbReference>
<dbReference type="InterPro" id="IPR005055">
    <property type="entry name" value="A10/PebIII"/>
</dbReference>
<keyword evidence="2" id="KW-1185">Reference proteome</keyword>
<dbReference type="PANTHER" id="PTHR11257">
    <property type="entry name" value="CHEMOSENSORY PROTEIN-RELATED"/>
    <property type="match status" value="1"/>
</dbReference>
<dbReference type="OrthoDB" id="6344725at2759"/>
<dbReference type="InParanoid" id="A0A1W4WND1"/>
<sequence length="130" mass="14922">MKASVVFLFAVVLSCIAYAMSATKYTTKYDNIDLDEILKSDRLLGNYVKCLMEEGKCTPDGAELKKVLPDALKHKCDGCSDKQKQGSKKVVNFLIKNKQDWWKKLEKKYDPEGQYVKDYKDELEKEGIKL</sequence>
<dbReference type="FunCoup" id="A0A1W4WND1">
    <property type="interactions" value="55"/>
</dbReference>
<evidence type="ECO:0000313" key="3">
    <source>
        <dbReference type="RefSeq" id="XP_018321545.1"/>
    </source>
</evidence>
<protein>
    <submittedName>
        <fullName evidence="3">Ejaculatory bulb-specific protein 3</fullName>
    </submittedName>
</protein>
<dbReference type="AlphaFoldDB" id="A0A1W4WND1"/>
<organism evidence="2 3">
    <name type="scientific">Agrilus planipennis</name>
    <name type="common">Emerald ash borer</name>
    <name type="synonym">Agrilus marcopoli</name>
    <dbReference type="NCBI Taxonomy" id="224129"/>
    <lineage>
        <taxon>Eukaryota</taxon>
        <taxon>Metazoa</taxon>
        <taxon>Ecdysozoa</taxon>
        <taxon>Arthropoda</taxon>
        <taxon>Hexapoda</taxon>
        <taxon>Insecta</taxon>
        <taxon>Pterygota</taxon>
        <taxon>Neoptera</taxon>
        <taxon>Endopterygota</taxon>
        <taxon>Coleoptera</taxon>
        <taxon>Polyphaga</taxon>
        <taxon>Elateriformia</taxon>
        <taxon>Buprestoidea</taxon>
        <taxon>Buprestidae</taxon>
        <taxon>Agrilinae</taxon>
        <taxon>Agrilus</taxon>
    </lineage>
</organism>
<accession>A0A1W4WND1</accession>
<feature type="chain" id="PRO_5010722711" evidence="1">
    <location>
        <begin position="22"/>
        <end position="130"/>
    </location>
</feature>